<protein>
    <submittedName>
        <fullName evidence="9">Cyclic nucleotide-binding domain-containing protein</fullName>
    </submittedName>
</protein>
<dbReference type="InterPro" id="IPR002374">
    <property type="entry name" value="cGMP_dep_kinase"/>
</dbReference>
<keyword evidence="8" id="KW-1185">Reference proteome</keyword>
<keyword evidence="1" id="KW-0723">Serine/threonine-protein kinase</keyword>
<accession>A0A915DH53</accession>
<name>A0A915DH53_9BILA</name>
<dbReference type="InterPro" id="IPR018490">
    <property type="entry name" value="cNMP-bd_dom_sf"/>
</dbReference>
<dbReference type="Gene3D" id="3.30.200.20">
    <property type="entry name" value="Phosphorylase Kinase, domain 1"/>
    <property type="match status" value="1"/>
</dbReference>
<dbReference type="PROSITE" id="PS50042">
    <property type="entry name" value="CNMP_BINDING_3"/>
    <property type="match status" value="2"/>
</dbReference>
<evidence type="ECO:0000313" key="9">
    <source>
        <dbReference type="WBParaSite" id="jg19853.2"/>
    </source>
</evidence>
<dbReference type="PROSITE" id="PS00107">
    <property type="entry name" value="PROTEIN_KINASE_ATP"/>
    <property type="match status" value="1"/>
</dbReference>
<dbReference type="Gene3D" id="2.60.120.10">
    <property type="entry name" value="Jelly Rolls"/>
    <property type="match status" value="2"/>
</dbReference>
<dbReference type="InterPro" id="IPR000595">
    <property type="entry name" value="cNMP-bd_dom"/>
</dbReference>
<sequence length="409" mass="45521">MFSTREPANPPIFASANTQVQRRQLRKRPFVAQAQLQIEAKLSASLCLRVKSNVFSQNATNYAQCLSKKPKVLPRLLLLSKRVLGQKLAYRNAAGPAVAEGCVASQRCTHQTSSHPPQESVRAKKMAVSAEPAKLDAHKTTLQHHAKTADAVQKNDFLRQLAKEQVIELVECMFEMRARAGQWRRPSLRVVSPGVVMGELAILYNCTRTASVQAMTDVLLWVLDRSAFQMITMRLGMERHAQLMNFLHKGGEKGDTFFVINNGQVRVTQSIEGEQEPREIRILKQGDFFGEKALLGEEVRTANVIAMSPGVEVLTLDRESFLKLIGDLEALKRDYGDLQRRATLSSRSLNEPPSPTKIAQENEYSGVQLRQLKRIATLGVGGFGRVELVCINGDKSKTFALKALKKNTS</sequence>
<reference evidence="9" key="1">
    <citation type="submission" date="2022-11" db="UniProtKB">
        <authorList>
            <consortium name="WormBaseParasite"/>
        </authorList>
    </citation>
    <scope>IDENTIFICATION</scope>
</reference>
<dbReference type="Pfam" id="PF00027">
    <property type="entry name" value="cNMP_binding"/>
    <property type="match status" value="2"/>
</dbReference>
<dbReference type="GO" id="GO:0004692">
    <property type="term" value="F:cGMP-dependent protein kinase activity"/>
    <property type="evidence" value="ECO:0007669"/>
    <property type="project" value="InterPro"/>
</dbReference>
<keyword evidence="2" id="KW-0808">Transferase</keyword>
<dbReference type="InterPro" id="IPR017441">
    <property type="entry name" value="Protein_kinase_ATP_BS"/>
</dbReference>
<dbReference type="PRINTS" id="PR00104">
    <property type="entry name" value="CGMPKINASE"/>
</dbReference>
<feature type="domain" description="Cyclic nucleotide-binding" evidence="7">
    <location>
        <begin position="188"/>
        <end position="223"/>
    </location>
</feature>
<dbReference type="InterPro" id="IPR018488">
    <property type="entry name" value="cNMP-bd_CS"/>
</dbReference>
<evidence type="ECO:0000259" key="7">
    <source>
        <dbReference type="PROSITE" id="PS50042"/>
    </source>
</evidence>
<dbReference type="SUPFAM" id="SSF51206">
    <property type="entry name" value="cAMP-binding domain-like"/>
    <property type="match status" value="2"/>
</dbReference>
<evidence type="ECO:0000256" key="4">
    <source>
        <dbReference type="ARBA" id="ARBA00022777"/>
    </source>
</evidence>
<dbReference type="WBParaSite" id="jg19853.2">
    <property type="protein sequence ID" value="jg19853.2"/>
    <property type="gene ID" value="jg19853"/>
</dbReference>
<dbReference type="GO" id="GO:0005524">
    <property type="term" value="F:ATP binding"/>
    <property type="evidence" value="ECO:0007669"/>
    <property type="project" value="UniProtKB-UniRule"/>
</dbReference>
<dbReference type="InterPro" id="IPR014710">
    <property type="entry name" value="RmlC-like_jellyroll"/>
</dbReference>
<evidence type="ECO:0000256" key="3">
    <source>
        <dbReference type="ARBA" id="ARBA00022741"/>
    </source>
</evidence>
<dbReference type="PANTHER" id="PTHR24353:SF111">
    <property type="match status" value="1"/>
</dbReference>
<evidence type="ECO:0000256" key="6">
    <source>
        <dbReference type="PROSITE-ProRule" id="PRU10141"/>
    </source>
</evidence>
<dbReference type="PANTHER" id="PTHR24353">
    <property type="entry name" value="CYCLIC NUCLEOTIDE-DEPENDENT PROTEIN KINASE"/>
    <property type="match status" value="1"/>
</dbReference>
<evidence type="ECO:0000313" key="8">
    <source>
        <dbReference type="Proteomes" id="UP000887574"/>
    </source>
</evidence>
<proteinExistence type="predicted"/>
<evidence type="ECO:0000256" key="5">
    <source>
        <dbReference type="ARBA" id="ARBA00022840"/>
    </source>
</evidence>
<keyword evidence="4" id="KW-0418">Kinase</keyword>
<dbReference type="PROSITE" id="PS00889">
    <property type="entry name" value="CNMP_BINDING_2"/>
    <property type="match status" value="2"/>
</dbReference>
<keyword evidence="5 6" id="KW-0067">ATP-binding</keyword>
<keyword evidence="3 6" id="KW-0547">Nucleotide-binding</keyword>
<dbReference type="CDD" id="cd00038">
    <property type="entry name" value="CAP_ED"/>
    <property type="match status" value="2"/>
</dbReference>
<dbReference type="Proteomes" id="UP000887574">
    <property type="component" value="Unplaced"/>
</dbReference>
<evidence type="ECO:0000256" key="2">
    <source>
        <dbReference type="ARBA" id="ARBA00022679"/>
    </source>
</evidence>
<evidence type="ECO:0000256" key="1">
    <source>
        <dbReference type="ARBA" id="ARBA00022527"/>
    </source>
</evidence>
<organism evidence="8 9">
    <name type="scientific">Ditylenchus dipsaci</name>
    <dbReference type="NCBI Taxonomy" id="166011"/>
    <lineage>
        <taxon>Eukaryota</taxon>
        <taxon>Metazoa</taxon>
        <taxon>Ecdysozoa</taxon>
        <taxon>Nematoda</taxon>
        <taxon>Chromadorea</taxon>
        <taxon>Rhabditida</taxon>
        <taxon>Tylenchina</taxon>
        <taxon>Tylenchomorpha</taxon>
        <taxon>Sphaerularioidea</taxon>
        <taxon>Anguinidae</taxon>
        <taxon>Anguininae</taxon>
        <taxon>Ditylenchus</taxon>
    </lineage>
</organism>
<feature type="domain" description="Cyclic nucleotide-binding" evidence="7">
    <location>
        <begin position="219"/>
        <end position="333"/>
    </location>
</feature>
<dbReference type="AlphaFoldDB" id="A0A915DH53"/>
<feature type="binding site" evidence="6">
    <location>
        <position position="402"/>
    </location>
    <ligand>
        <name>ATP</name>
        <dbReference type="ChEBI" id="CHEBI:30616"/>
    </ligand>
</feature>
<dbReference type="SMART" id="SM00100">
    <property type="entry name" value="cNMP"/>
    <property type="match status" value="1"/>
</dbReference>